<keyword evidence="10" id="KW-1185">Reference proteome</keyword>
<dbReference type="InterPro" id="IPR000719">
    <property type="entry name" value="Prot_kinase_dom"/>
</dbReference>
<evidence type="ECO:0000256" key="6">
    <source>
        <dbReference type="PROSITE-ProRule" id="PRU10141"/>
    </source>
</evidence>
<sequence length="661" mass="73897">MLCIKCGTRDLPDNLVVCPTCGVYLPGLFRDLLAPGTELDGGKYRIEYALGRGGFGITYRAYHQGFSRSVAIKEYFPQDFAHREGSSGSLITPTTGHDSYERWLARFKREGQILFDLSHPNIVRVQNLFEERNTVYLVMELLTGRTLGEELSSFGGRGLPEQRVVAIMDALTAALSVVHQRNLFHLDIKPANVMVTQDGRIVLLDFGAARQEVSRTRGQSKYSSLALSENYAPPELMAAEGLNSATDIFELAMMLHELLTGTLPPSSIHRVLHPVDPWHCSLCEPWCSMVNDALRLEVGDRPQNVQAWWGRYRHWHQKQAELAKLAPRPSPHRGKWRDLWQRPKTKMIAMITVVAIAALGFVVGGAMVTRVVVRWITTDSTTAKADPPPLPTAEITPERTAQDWFDQANEKADQEDYEGAIADYTKAIELNPSWTSAYINRGFARRLARDYSGAIVDYTKALDLNPDSSLVYNNRGFARRLSSDNVGAIADYNKALEINKDWGSLGPWVAHTNRGVARRATGDHSGAIADYDQAIQIKPDYAYAYYVRGLARQVEKDYSSAIADYNKAIELDPKDSDAYFNRALARQDSGDYAGAIADYDKALEITPDDADAYYNRGLAYKSLGNVQASLSNFRAAATRYQSQGNEEWYQKAQNQITQLSQ</sequence>
<dbReference type="PANTHER" id="PTHR44858:SF1">
    <property type="entry name" value="UDP-N-ACETYLGLUCOSAMINE--PEPTIDE N-ACETYLGLUCOSAMINYLTRANSFERASE SPINDLY-RELATED"/>
    <property type="match status" value="1"/>
</dbReference>
<dbReference type="InterPro" id="IPR011990">
    <property type="entry name" value="TPR-like_helical_dom_sf"/>
</dbReference>
<feature type="repeat" description="TPR" evidence="5">
    <location>
        <begin position="542"/>
        <end position="575"/>
    </location>
</feature>
<dbReference type="PROSITE" id="PS50005">
    <property type="entry name" value="TPR"/>
    <property type="match status" value="6"/>
</dbReference>
<dbReference type="GO" id="GO:0005524">
    <property type="term" value="F:ATP binding"/>
    <property type="evidence" value="ECO:0007669"/>
    <property type="project" value="UniProtKB-UniRule"/>
</dbReference>
<comment type="caution">
    <text evidence="9">The sequence shown here is derived from an EMBL/GenBank/DDBJ whole genome shotgun (WGS) entry which is preliminary data.</text>
</comment>
<dbReference type="AlphaFoldDB" id="A0ABD4T3N8"/>
<evidence type="ECO:0000313" key="9">
    <source>
        <dbReference type="EMBL" id="MCM1982842.1"/>
    </source>
</evidence>
<dbReference type="Gene3D" id="3.30.200.20">
    <property type="entry name" value="Phosphorylase Kinase, domain 1"/>
    <property type="match status" value="1"/>
</dbReference>
<dbReference type="GO" id="GO:0016301">
    <property type="term" value="F:kinase activity"/>
    <property type="evidence" value="ECO:0007669"/>
    <property type="project" value="UniProtKB-KW"/>
</dbReference>
<dbReference type="PROSITE" id="PS50293">
    <property type="entry name" value="TPR_REGION"/>
    <property type="match status" value="2"/>
</dbReference>
<keyword evidence="9" id="KW-0418">Kinase</keyword>
<keyword evidence="3 5" id="KW-0802">TPR repeat</keyword>
<name>A0ABD4T3N8_9CYAN</name>
<feature type="domain" description="Protein kinase" evidence="8">
    <location>
        <begin position="44"/>
        <end position="319"/>
    </location>
</feature>
<feature type="repeat" description="TPR" evidence="5">
    <location>
        <begin position="401"/>
        <end position="434"/>
    </location>
</feature>
<feature type="binding site" evidence="6">
    <location>
        <position position="73"/>
    </location>
    <ligand>
        <name>ATP</name>
        <dbReference type="ChEBI" id="CHEBI:30616"/>
    </ligand>
</feature>
<dbReference type="Proteomes" id="UP000031561">
    <property type="component" value="Unassembled WGS sequence"/>
</dbReference>
<keyword evidence="7" id="KW-0472">Membrane</keyword>
<organism evidence="9 10">
    <name type="scientific">Lyngbya confervoides BDU141951</name>
    <dbReference type="NCBI Taxonomy" id="1574623"/>
    <lineage>
        <taxon>Bacteria</taxon>
        <taxon>Bacillati</taxon>
        <taxon>Cyanobacteriota</taxon>
        <taxon>Cyanophyceae</taxon>
        <taxon>Oscillatoriophycideae</taxon>
        <taxon>Oscillatoriales</taxon>
        <taxon>Microcoleaceae</taxon>
        <taxon>Lyngbya</taxon>
    </lineage>
</organism>
<keyword evidence="9" id="KW-0808">Transferase</keyword>
<dbReference type="InterPro" id="IPR019734">
    <property type="entry name" value="TPR_rpt"/>
</dbReference>
<keyword evidence="4 6" id="KW-0067">ATP-binding</keyword>
<evidence type="ECO:0000256" key="2">
    <source>
        <dbReference type="ARBA" id="ARBA00022741"/>
    </source>
</evidence>
<feature type="repeat" description="TPR" evidence="5">
    <location>
        <begin position="576"/>
        <end position="609"/>
    </location>
</feature>
<keyword evidence="7" id="KW-1133">Transmembrane helix</keyword>
<evidence type="ECO:0000313" key="10">
    <source>
        <dbReference type="Proteomes" id="UP000031561"/>
    </source>
</evidence>
<evidence type="ECO:0000259" key="8">
    <source>
        <dbReference type="PROSITE" id="PS50011"/>
    </source>
</evidence>
<dbReference type="Gene3D" id="1.10.510.10">
    <property type="entry name" value="Transferase(Phosphotransferase) domain 1"/>
    <property type="match status" value="1"/>
</dbReference>
<dbReference type="Pfam" id="PF00069">
    <property type="entry name" value="Pkinase"/>
    <property type="match status" value="1"/>
</dbReference>
<evidence type="ECO:0000256" key="1">
    <source>
        <dbReference type="ARBA" id="ARBA00022737"/>
    </source>
</evidence>
<dbReference type="PANTHER" id="PTHR44858">
    <property type="entry name" value="TETRATRICOPEPTIDE REPEAT PROTEIN 6"/>
    <property type="match status" value="1"/>
</dbReference>
<feature type="repeat" description="TPR" evidence="5">
    <location>
        <begin position="508"/>
        <end position="541"/>
    </location>
</feature>
<keyword evidence="1" id="KW-0677">Repeat</keyword>
<dbReference type="InterPro" id="IPR008271">
    <property type="entry name" value="Ser/Thr_kinase_AS"/>
</dbReference>
<dbReference type="SUPFAM" id="SSF81901">
    <property type="entry name" value="HCP-like"/>
    <property type="match status" value="1"/>
</dbReference>
<accession>A0ABD4T3N8</accession>
<evidence type="ECO:0000256" key="4">
    <source>
        <dbReference type="ARBA" id="ARBA00022840"/>
    </source>
</evidence>
<dbReference type="CDD" id="cd14014">
    <property type="entry name" value="STKc_PknB_like"/>
    <property type="match status" value="1"/>
</dbReference>
<proteinExistence type="predicted"/>
<evidence type="ECO:0000256" key="3">
    <source>
        <dbReference type="ARBA" id="ARBA00022803"/>
    </source>
</evidence>
<feature type="repeat" description="TPR" evidence="5">
    <location>
        <begin position="435"/>
        <end position="468"/>
    </location>
</feature>
<dbReference type="InterPro" id="IPR050498">
    <property type="entry name" value="Ycf3"/>
</dbReference>
<dbReference type="EMBL" id="JTHE03000045">
    <property type="protein sequence ID" value="MCM1982842.1"/>
    <property type="molecule type" value="Genomic_DNA"/>
</dbReference>
<keyword evidence="7" id="KW-0812">Transmembrane</keyword>
<feature type="transmembrane region" description="Helical" evidence="7">
    <location>
        <begin position="347"/>
        <end position="368"/>
    </location>
</feature>
<evidence type="ECO:0000256" key="7">
    <source>
        <dbReference type="SAM" id="Phobius"/>
    </source>
</evidence>
<dbReference type="PROSITE" id="PS50011">
    <property type="entry name" value="PROTEIN_KINASE_DOM"/>
    <property type="match status" value="1"/>
</dbReference>
<feature type="repeat" description="TPR" evidence="5">
    <location>
        <begin position="610"/>
        <end position="643"/>
    </location>
</feature>
<dbReference type="InterPro" id="IPR011009">
    <property type="entry name" value="Kinase-like_dom_sf"/>
</dbReference>
<dbReference type="PROSITE" id="PS00108">
    <property type="entry name" value="PROTEIN_KINASE_ST"/>
    <property type="match status" value="1"/>
</dbReference>
<reference evidence="9 10" key="1">
    <citation type="journal article" date="2015" name="Genome Announc.">
        <title>Draft Genome Sequence of Filamentous Marine Cyanobacterium Lyngbya confervoides Strain BDU141951.</title>
        <authorList>
            <person name="Chandrababunaidu M.M."/>
            <person name="Sen D."/>
            <person name="Tripathy S."/>
        </authorList>
    </citation>
    <scope>NUCLEOTIDE SEQUENCE [LARGE SCALE GENOMIC DNA]</scope>
    <source>
        <strain evidence="9 10">BDU141951</strain>
    </source>
</reference>
<protein>
    <submittedName>
        <fullName evidence="9">Serine/threonine-protein kinase</fullName>
    </submittedName>
</protein>
<dbReference type="SMART" id="SM00220">
    <property type="entry name" value="S_TKc"/>
    <property type="match status" value="1"/>
</dbReference>
<dbReference type="Pfam" id="PF13414">
    <property type="entry name" value="TPR_11"/>
    <property type="match status" value="3"/>
</dbReference>
<dbReference type="InterPro" id="IPR017441">
    <property type="entry name" value="Protein_kinase_ATP_BS"/>
</dbReference>
<dbReference type="PROSITE" id="PS00107">
    <property type="entry name" value="PROTEIN_KINASE_ATP"/>
    <property type="match status" value="1"/>
</dbReference>
<dbReference type="SUPFAM" id="SSF56112">
    <property type="entry name" value="Protein kinase-like (PK-like)"/>
    <property type="match status" value="1"/>
</dbReference>
<gene>
    <name evidence="9" type="ORF">QQ91_0008400</name>
</gene>
<dbReference type="Gene3D" id="1.25.40.10">
    <property type="entry name" value="Tetratricopeptide repeat domain"/>
    <property type="match status" value="3"/>
</dbReference>
<evidence type="ECO:0000256" key="5">
    <source>
        <dbReference type="PROSITE-ProRule" id="PRU00339"/>
    </source>
</evidence>
<dbReference type="SMART" id="SM00028">
    <property type="entry name" value="TPR"/>
    <property type="match status" value="7"/>
</dbReference>
<dbReference type="RefSeq" id="WP_166281499.1">
    <property type="nucleotide sequence ID" value="NZ_JTHE03000045.1"/>
</dbReference>
<keyword evidence="2 6" id="KW-0547">Nucleotide-binding</keyword>